<evidence type="ECO:0000313" key="2">
    <source>
        <dbReference type="Proteomes" id="UP000048984"/>
    </source>
</evidence>
<comment type="caution">
    <text evidence="1">The sequence shown here is derived from an EMBL/GenBank/DDBJ whole genome shotgun (WGS) entry which is preliminary data.</text>
</comment>
<dbReference type="EMBL" id="LJYW01000001">
    <property type="protein sequence ID" value="KPL54972.1"/>
    <property type="molecule type" value="Genomic_DNA"/>
</dbReference>
<organism evidence="1 2">
    <name type="scientific">Prosthecodimorpha hirschii</name>
    <dbReference type="NCBI Taxonomy" id="665126"/>
    <lineage>
        <taxon>Bacteria</taxon>
        <taxon>Pseudomonadati</taxon>
        <taxon>Pseudomonadota</taxon>
        <taxon>Alphaproteobacteria</taxon>
        <taxon>Hyphomicrobiales</taxon>
        <taxon>Ancalomicrobiaceae</taxon>
        <taxon>Prosthecodimorpha</taxon>
    </lineage>
</organism>
<dbReference type="SUPFAM" id="SSF55298">
    <property type="entry name" value="YjgF-like"/>
    <property type="match status" value="1"/>
</dbReference>
<dbReference type="Gene3D" id="3.30.1330.40">
    <property type="entry name" value="RutC-like"/>
    <property type="match status" value="1"/>
</dbReference>
<dbReference type="InterPro" id="IPR035959">
    <property type="entry name" value="RutC-like_sf"/>
</dbReference>
<dbReference type="CDD" id="cd06150">
    <property type="entry name" value="YjgF_YER057c_UK114_like_2"/>
    <property type="match status" value="1"/>
</dbReference>
<dbReference type="InterPro" id="IPR035709">
    <property type="entry name" value="YoaB-like"/>
</dbReference>
<evidence type="ECO:0008006" key="3">
    <source>
        <dbReference type="Google" id="ProtNLM"/>
    </source>
</evidence>
<dbReference type="PANTHER" id="PTHR47328:SF1">
    <property type="entry name" value="RUTC FAMILY PROTEIN YOAB"/>
    <property type="match status" value="1"/>
</dbReference>
<protein>
    <recommendedName>
        <fullName evidence="3">Cytochrome C2</fullName>
    </recommendedName>
</protein>
<reference evidence="1 2" key="1">
    <citation type="submission" date="2015-09" db="EMBL/GenBank/DDBJ databases">
        <authorList>
            <person name="Jackson K.R."/>
            <person name="Lunt B.L."/>
            <person name="Fisher J.N.B."/>
            <person name="Gardner A.V."/>
            <person name="Bailey M.E."/>
            <person name="Deus L.M."/>
            <person name="Earl A.S."/>
            <person name="Gibby P.D."/>
            <person name="Hartmann K.A."/>
            <person name="Liu J.E."/>
            <person name="Manci A.M."/>
            <person name="Nielsen D.A."/>
            <person name="Solomon M.B."/>
            <person name="Breakwell D.P."/>
            <person name="Burnett S.H."/>
            <person name="Grose J.H."/>
        </authorList>
    </citation>
    <scope>NUCLEOTIDE SEQUENCE [LARGE SCALE GENOMIC DNA]</scope>
    <source>
        <strain evidence="1 2">16</strain>
    </source>
</reference>
<dbReference type="Pfam" id="PF01042">
    <property type="entry name" value="Ribonuc_L-PSP"/>
    <property type="match status" value="1"/>
</dbReference>
<dbReference type="PANTHER" id="PTHR47328">
    <property type="match status" value="1"/>
</dbReference>
<accession>A0A0P6WEY1</accession>
<dbReference type="InterPro" id="IPR006175">
    <property type="entry name" value="YjgF/YER057c/UK114"/>
</dbReference>
<reference evidence="1 2" key="2">
    <citation type="submission" date="2015-10" db="EMBL/GenBank/DDBJ databases">
        <title>Draft Genome Sequence of Prosthecomicrobium hirschii ATCC 27832.</title>
        <authorList>
            <person name="Daniel J."/>
            <person name="Givan S.A."/>
            <person name="Brun Y.V."/>
            <person name="Brown P.J."/>
        </authorList>
    </citation>
    <scope>NUCLEOTIDE SEQUENCE [LARGE SCALE GENOMIC DNA]</scope>
    <source>
        <strain evidence="1 2">16</strain>
    </source>
</reference>
<dbReference type="STRING" id="665126.ABB55_24360"/>
<dbReference type="RefSeq" id="WP_054361138.1">
    <property type="nucleotide sequence ID" value="NZ_JAPCYQ010000001.1"/>
</dbReference>
<gene>
    <name evidence="1" type="ORF">ABB55_24360</name>
</gene>
<proteinExistence type="predicted"/>
<evidence type="ECO:0000313" key="1">
    <source>
        <dbReference type="EMBL" id="KPL54972.1"/>
    </source>
</evidence>
<sequence>MTITRIDQNGRRSRAVVHQGTIYFAGQVGDDWTCGAAEQAAQALARVDRILAELGSDRSKVLSATIWLKSMQDYDAVNAVWDQWIDRNACPARAAGVVEMADPNILVEFILIAAQ</sequence>
<dbReference type="Proteomes" id="UP000048984">
    <property type="component" value="Unassembled WGS sequence"/>
</dbReference>
<name>A0A0P6WEY1_9HYPH</name>
<keyword evidence="2" id="KW-1185">Reference proteome</keyword>
<dbReference type="AlphaFoldDB" id="A0A0P6WEY1"/>